<sequence>MAQHPAKFRITGLRCRRCVLLGEVDRYGA</sequence>
<evidence type="ECO:0000313" key="1">
    <source>
        <dbReference type="EMBL" id="GAV02129.1"/>
    </source>
</evidence>
<protein>
    <submittedName>
        <fullName evidence="1">Uncharacterized protein</fullName>
    </submittedName>
</protein>
<reference evidence="1 2" key="1">
    <citation type="journal article" date="2016" name="Nat. Commun.">
        <title>Extremotolerant tardigrade genome and improved radiotolerance of human cultured cells by tardigrade-unique protein.</title>
        <authorList>
            <person name="Hashimoto T."/>
            <person name="Horikawa D.D."/>
            <person name="Saito Y."/>
            <person name="Kuwahara H."/>
            <person name="Kozuka-Hata H."/>
            <person name="Shin-I T."/>
            <person name="Minakuchi Y."/>
            <person name="Ohishi K."/>
            <person name="Motoyama A."/>
            <person name="Aizu T."/>
            <person name="Enomoto A."/>
            <person name="Kondo K."/>
            <person name="Tanaka S."/>
            <person name="Hara Y."/>
            <person name="Koshikawa S."/>
            <person name="Sagara H."/>
            <person name="Miura T."/>
            <person name="Yokobori S."/>
            <person name="Miyagawa K."/>
            <person name="Suzuki Y."/>
            <person name="Kubo T."/>
            <person name="Oyama M."/>
            <person name="Kohara Y."/>
            <person name="Fujiyama A."/>
            <person name="Arakawa K."/>
            <person name="Katayama T."/>
            <person name="Toyoda A."/>
            <person name="Kunieda T."/>
        </authorList>
    </citation>
    <scope>NUCLEOTIDE SEQUENCE [LARGE SCALE GENOMIC DNA]</scope>
    <source>
        <strain evidence="1 2">YOKOZUNA-1</strain>
    </source>
</reference>
<proteinExistence type="predicted"/>
<name>A0A1D1VU60_RAMVA</name>
<keyword evidence="2" id="KW-1185">Reference proteome</keyword>
<gene>
    <name evidence="1" type="primary">RvY_12731-1</name>
    <name evidence="1" type="synonym">RvY_12731.1</name>
    <name evidence="1" type="ORF">RvY_12731</name>
</gene>
<dbReference type="EMBL" id="BDGG01000008">
    <property type="protein sequence ID" value="GAV02129.1"/>
    <property type="molecule type" value="Genomic_DNA"/>
</dbReference>
<dbReference type="Proteomes" id="UP000186922">
    <property type="component" value="Unassembled WGS sequence"/>
</dbReference>
<accession>A0A1D1VU60</accession>
<organism evidence="1 2">
    <name type="scientific">Ramazzottius varieornatus</name>
    <name type="common">Water bear</name>
    <name type="synonym">Tardigrade</name>
    <dbReference type="NCBI Taxonomy" id="947166"/>
    <lineage>
        <taxon>Eukaryota</taxon>
        <taxon>Metazoa</taxon>
        <taxon>Ecdysozoa</taxon>
        <taxon>Tardigrada</taxon>
        <taxon>Eutardigrada</taxon>
        <taxon>Parachela</taxon>
        <taxon>Hypsibioidea</taxon>
        <taxon>Ramazzottiidae</taxon>
        <taxon>Ramazzottius</taxon>
    </lineage>
</organism>
<comment type="caution">
    <text evidence="1">The sequence shown here is derived from an EMBL/GenBank/DDBJ whole genome shotgun (WGS) entry which is preliminary data.</text>
</comment>
<dbReference type="AlphaFoldDB" id="A0A1D1VU60"/>
<evidence type="ECO:0000313" key="2">
    <source>
        <dbReference type="Proteomes" id="UP000186922"/>
    </source>
</evidence>